<dbReference type="RefSeq" id="XP_022308002.1">
    <property type="nucleotide sequence ID" value="XM_022452294.1"/>
</dbReference>
<proteinExistence type="predicted"/>
<reference evidence="3" key="2">
    <citation type="submission" date="2025-08" db="UniProtKB">
        <authorList>
            <consortium name="RefSeq"/>
        </authorList>
    </citation>
    <scope>IDENTIFICATION</scope>
    <source>
        <tissue evidence="3">Whole sample</tissue>
    </source>
</reference>
<dbReference type="GeneID" id="111114001"/>
<evidence type="ECO:0000259" key="1">
    <source>
        <dbReference type="Pfam" id="PF20720"/>
    </source>
</evidence>
<dbReference type="AlphaFoldDB" id="A0A8B8BX92"/>
<gene>
    <name evidence="3" type="primary">LOC111114001</name>
</gene>
<feature type="domain" description="Novel STAND NTPase 3" evidence="1">
    <location>
        <begin position="284"/>
        <end position="409"/>
    </location>
</feature>
<dbReference type="KEGG" id="cvn:111114001"/>
<dbReference type="InterPro" id="IPR027417">
    <property type="entry name" value="P-loop_NTPase"/>
</dbReference>
<protein>
    <submittedName>
        <fullName evidence="3">Uncharacterized protein LOC111114001</fullName>
    </submittedName>
</protein>
<dbReference type="Proteomes" id="UP000694844">
    <property type="component" value="Chromosome 1"/>
</dbReference>
<name>A0A8B8BX92_CRAVI</name>
<dbReference type="Pfam" id="PF20720">
    <property type="entry name" value="nSTAND3"/>
    <property type="match status" value="1"/>
</dbReference>
<dbReference type="InterPro" id="IPR049050">
    <property type="entry name" value="nSTAND3"/>
</dbReference>
<evidence type="ECO:0000313" key="3">
    <source>
        <dbReference type="RefSeq" id="XP_022308002.1"/>
    </source>
</evidence>
<keyword evidence="2" id="KW-1185">Reference proteome</keyword>
<sequence>MIKRFQRNIIMIDKFEEHFLRIVLLLMKYGGMVLQHLIEYELRIQKWQTVSDFLSKRRHEILHLTFGSKEKCCQTDCNIPSKPSRLLHRDYLSVMYQHMESRCTLRCKYKCSCRITPNTDLNLSGWDITLTSALLLEFIIKDPSQRQVILNLRNYRNSQDLLHRGQPRMNDDEFRKTWIKVAGAIMEVAEKCEPFYPGPISKEIDQLKNDPLTHRDIAELKDFVNISDDLSHIEDQRSKLSRLISDVSKLKEYSTVSTEMENQAYFTEYCLKQHKEKKYNEPCEAMKYSLKYLKKNKTIFIIGDAVSGKTSFCLELMTKCLKKYPDLSPLILTESSQWSKIKFDKKYIIFIDDIVGKSNFNAGDFESWSRVFDLMLSRLDSVFIIFALRSSIWELKKDGFNDFKLFKGNDPVDLTRSKICLTSGEKLPMLKQFSSPEPRVDSRFSGGNISESSYRFRRRFRQRVRCRLSRQRVCQRCLGRFCRSRFSNFCQEAILDE</sequence>
<dbReference type="OrthoDB" id="6163133at2759"/>
<reference evidence="2" key="1">
    <citation type="submission" date="2024-06" db="UniProtKB">
        <authorList>
            <consortium name="RefSeq"/>
        </authorList>
    </citation>
    <scope>NUCLEOTIDE SEQUENCE [LARGE SCALE GENOMIC DNA]</scope>
</reference>
<accession>A0A8B8BX92</accession>
<dbReference type="SUPFAM" id="SSF52540">
    <property type="entry name" value="P-loop containing nucleoside triphosphate hydrolases"/>
    <property type="match status" value="1"/>
</dbReference>
<organism evidence="2 3">
    <name type="scientific">Crassostrea virginica</name>
    <name type="common">Eastern oyster</name>
    <dbReference type="NCBI Taxonomy" id="6565"/>
    <lineage>
        <taxon>Eukaryota</taxon>
        <taxon>Metazoa</taxon>
        <taxon>Spiralia</taxon>
        <taxon>Lophotrochozoa</taxon>
        <taxon>Mollusca</taxon>
        <taxon>Bivalvia</taxon>
        <taxon>Autobranchia</taxon>
        <taxon>Pteriomorphia</taxon>
        <taxon>Ostreida</taxon>
        <taxon>Ostreoidea</taxon>
        <taxon>Ostreidae</taxon>
        <taxon>Crassostrea</taxon>
    </lineage>
</organism>
<evidence type="ECO:0000313" key="2">
    <source>
        <dbReference type="Proteomes" id="UP000694844"/>
    </source>
</evidence>